<evidence type="ECO:0000313" key="8">
    <source>
        <dbReference type="Proteomes" id="UP000272010"/>
    </source>
</evidence>
<evidence type="ECO:0000313" key="7">
    <source>
        <dbReference type="Proteomes" id="UP000229314"/>
    </source>
</evidence>
<evidence type="ECO:0000313" key="2">
    <source>
        <dbReference type="EMBL" id="ARC35431.1"/>
    </source>
</evidence>
<keyword evidence="6" id="KW-1185">Reference proteome</keyword>
<gene>
    <name evidence="2" type="ORF">A6J80_02675</name>
    <name evidence="5" type="ORF">FOB51_12095</name>
    <name evidence="4" type="ORF">PY32053_01314</name>
    <name evidence="3" type="ORF">PYTT13_12790</name>
</gene>
<dbReference type="EMBL" id="CP044081">
    <property type="protein sequence ID" value="QEU08672.1"/>
    <property type="molecule type" value="Genomic_DNA"/>
</dbReference>
<name>A0A1V0GNL9_9RHOB</name>
<reference evidence="3 7" key="2">
    <citation type="submission" date="2017-10" db="EMBL/GenBank/DDBJ databases">
        <title>Complete genome sequence of Paracoccus yeei TT13 isolated from human skin.</title>
        <authorList>
            <person name="Lee K."/>
            <person name="Lim J.Y."/>
            <person name="Hwang I."/>
        </authorList>
    </citation>
    <scope>NUCLEOTIDE SEQUENCE [LARGE SCALE GENOMIC DNA]</scope>
    <source>
        <strain evidence="3 7">TT13</strain>
    </source>
</reference>
<dbReference type="Proteomes" id="UP000229314">
    <property type="component" value="Chromosome"/>
</dbReference>
<reference evidence="6" key="1">
    <citation type="submission" date="2017-03" db="EMBL/GenBank/DDBJ databases">
        <title>FDA dAtabase for Regulatory Grade micrObial Sequences (FDA-ARGOS): Supporting development and validation of Infectious Disease Dx tests.</title>
        <authorList>
            <person name="Minogue T."/>
            <person name="Wolcott M."/>
            <person name="Wasieloski L."/>
            <person name="Aguilar W."/>
            <person name="Moore D."/>
            <person name="Tallon L."/>
            <person name="Sadzewicz L."/>
            <person name="Sengamalay N."/>
            <person name="Ott S."/>
            <person name="Godinez A."/>
            <person name="Nagaraj S."/>
            <person name="Nadendla S."/>
            <person name="Geyer C."/>
            <person name="Sichtig H."/>
        </authorList>
    </citation>
    <scope>NUCLEOTIDE SEQUENCE [LARGE SCALE GENOMIC DNA]</scope>
    <source>
        <strain evidence="6">FDAARGOS_252</strain>
    </source>
</reference>
<evidence type="ECO:0000313" key="3">
    <source>
        <dbReference type="EMBL" id="ATQ56584.1"/>
    </source>
</evidence>
<evidence type="ECO:0000313" key="4">
    <source>
        <dbReference type="EMBL" id="AYF00951.1"/>
    </source>
</evidence>
<reference evidence="4" key="4">
    <citation type="journal article" date="2018" name="Front. Microbiol.">
        <title>Genome Structure of the Opportunistic Pathogen Paracoccus yeei (Alphaproteobacteria) and Identification of Putative Virulence Factors.</title>
        <authorList>
            <person name="Lasek R."/>
            <person name="Szuplewska M."/>
            <person name="Mitura M."/>
            <person name="Decewicz P."/>
            <person name="Chmielowska C."/>
            <person name="Pawlot A."/>
            <person name="Sentkowska D."/>
            <person name="Czarnecki J."/>
            <person name="Bartosik D."/>
        </authorList>
    </citation>
    <scope>NUCLEOTIDE SEQUENCE</scope>
    <source>
        <strain evidence="4">CCUG 32053</strain>
    </source>
</reference>
<reference evidence="2" key="3">
    <citation type="submission" date="2017-12" db="EMBL/GenBank/DDBJ databases">
        <title>FDA dAtabase for Regulatory Grade micrObial Sequences (FDA-ARGOS): Supporting development and validation of Infectious Disease Dx tests.</title>
        <authorList>
            <person name="Campos J."/>
            <person name="Goldberg B."/>
            <person name="Tallon L."/>
            <person name="Sadzewicz L."/>
            <person name="Sengamalay N."/>
            <person name="Ott S."/>
            <person name="Godinez A."/>
            <person name="Nagaraj S."/>
            <person name="Vyas G."/>
            <person name="Aluvathingal J."/>
            <person name="Nadendla S."/>
            <person name="Geyer C."/>
            <person name="Nandy P."/>
            <person name="Hobson J."/>
            <person name="Sichtig H."/>
        </authorList>
    </citation>
    <scope>NUCLEOTIDE SEQUENCE</scope>
    <source>
        <strain evidence="2">FDAARGOS_252</strain>
    </source>
</reference>
<evidence type="ECO:0000313" key="5">
    <source>
        <dbReference type="EMBL" id="QEU08672.1"/>
    </source>
</evidence>
<sequence>MADELWQEERDFWLAGSAEAARKLDEGCLMAFAATGILTRRKVVETLANGPRWQEVSFADRASIETDEIRVLAYRATARRAGAETYRALCTTTWVRREGGDWRIVQHQQTPVPA</sequence>
<dbReference type="STRING" id="147645.A6J80_02675"/>
<accession>A0A1V0GNL9</accession>
<reference evidence="8" key="5">
    <citation type="submission" date="2018-07" db="EMBL/GenBank/DDBJ databases">
        <title>Genome Structure of the Opportunistic Pathogen Paracoccus yeei (Alphaproteobacteria) and Identification of Putative Virulence Factors.</title>
        <authorList>
            <person name="Lasek R."/>
            <person name="Szuplewska M."/>
            <person name="Mitura M."/>
            <person name="Decewicz P."/>
            <person name="Chmielowska C."/>
            <person name="Pawlot A."/>
            <person name="Sentkowska D."/>
            <person name="Czarnecki J."/>
            <person name="Bartosik D."/>
        </authorList>
    </citation>
    <scope>NUCLEOTIDE SEQUENCE [LARGE SCALE GENOMIC DNA]</scope>
    <source>
        <strain evidence="8">CCUG 32053</strain>
    </source>
</reference>
<dbReference type="RefSeq" id="WP_028720932.1">
    <property type="nucleotide sequence ID" value="NZ_CAJGAB010000009.1"/>
</dbReference>
<dbReference type="EMBL" id="CP020442">
    <property type="protein sequence ID" value="ARC35431.1"/>
    <property type="molecule type" value="Genomic_DNA"/>
</dbReference>
<dbReference type="Gene3D" id="3.10.450.50">
    <property type="match status" value="1"/>
</dbReference>
<evidence type="ECO:0000313" key="9">
    <source>
        <dbReference type="Proteomes" id="UP000324507"/>
    </source>
</evidence>
<dbReference type="Proteomes" id="UP000324507">
    <property type="component" value="Chromosome"/>
</dbReference>
<protein>
    <submittedName>
        <fullName evidence="2">Nuclear transport factor 2 family protein</fullName>
    </submittedName>
</protein>
<dbReference type="eggNOG" id="ENOG5032YQ5">
    <property type="taxonomic scope" value="Bacteria"/>
</dbReference>
<organism evidence="2 6">
    <name type="scientific">Paracoccus yeei</name>
    <dbReference type="NCBI Taxonomy" id="147645"/>
    <lineage>
        <taxon>Bacteria</taxon>
        <taxon>Pseudomonadati</taxon>
        <taxon>Pseudomonadota</taxon>
        <taxon>Alphaproteobacteria</taxon>
        <taxon>Rhodobacterales</taxon>
        <taxon>Paracoccaceae</taxon>
        <taxon>Paracoccus</taxon>
    </lineage>
</organism>
<reference evidence="5 9" key="6">
    <citation type="submission" date="2019-09" db="EMBL/GenBank/DDBJ databases">
        <title>FDA dAtabase for Regulatory Grade micrObial Sequences (FDA-ARGOS): Supporting development and validation of Infectious Disease Dx tests.</title>
        <authorList>
            <person name="Sciortino C."/>
            <person name="Tallon L."/>
            <person name="Sadzewicz L."/>
            <person name="Vavikolanu K."/>
            <person name="Mehta A."/>
            <person name="Aluvathingal J."/>
            <person name="Nadendla S."/>
            <person name="Nandy P."/>
            <person name="Geyer C."/>
            <person name="Yan Y."/>
            <person name="Sichtig H."/>
        </authorList>
    </citation>
    <scope>NUCLEOTIDE SEQUENCE [LARGE SCALE GENOMIC DNA]</scope>
    <source>
        <strain evidence="5 9">FDAARGOS_643</strain>
    </source>
</reference>
<feature type="domain" description="DUF4440" evidence="1">
    <location>
        <begin position="13"/>
        <end position="104"/>
    </location>
</feature>
<dbReference type="Proteomes" id="UP000272010">
    <property type="component" value="Chromosome"/>
</dbReference>
<dbReference type="InterPro" id="IPR032710">
    <property type="entry name" value="NTF2-like_dom_sf"/>
</dbReference>
<dbReference type="AlphaFoldDB" id="A0A1V0GNL9"/>
<dbReference type="OrthoDB" id="7353854at2"/>
<dbReference type="Proteomes" id="UP000191257">
    <property type="component" value="Chromosome"/>
</dbReference>
<dbReference type="GeneID" id="78898526"/>
<dbReference type="SUPFAM" id="SSF54427">
    <property type="entry name" value="NTF2-like"/>
    <property type="match status" value="1"/>
</dbReference>
<evidence type="ECO:0000259" key="1">
    <source>
        <dbReference type="Pfam" id="PF14534"/>
    </source>
</evidence>
<dbReference type="Pfam" id="PF14534">
    <property type="entry name" value="DUF4440"/>
    <property type="match status" value="1"/>
</dbReference>
<proteinExistence type="predicted"/>
<dbReference type="KEGG" id="pye:A6J80_02675"/>
<dbReference type="EMBL" id="CP024422">
    <property type="protein sequence ID" value="ATQ56584.1"/>
    <property type="molecule type" value="Genomic_DNA"/>
</dbReference>
<evidence type="ECO:0000313" key="6">
    <source>
        <dbReference type="Proteomes" id="UP000191257"/>
    </source>
</evidence>
<dbReference type="EMBL" id="CP031078">
    <property type="protein sequence ID" value="AYF00951.1"/>
    <property type="molecule type" value="Genomic_DNA"/>
</dbReference>
<dbReference type="InterPro" id="IPR027843">
    <property type="entry name" value="DUF4440"/>
</dbReference>